<feature type="topological domain" description="Cytoplasmic" evidence="14">
    <location>
        <begin position="1"/>
        <end position="15"/>
    </location>
</feature>
<dbReference type="GO" id="GO:0009055">
    <property type="term" value="F:electron transfer activity"/>
    <property type="evidence" value="ECO:0007669"/>
    <property type="project" value="UniProtKB-UniRule"/>
</dbReference>
<evidence type="ECO:0000256" key="1">
    <source>
        <dbReference type="ARBA" id="ARBA00004429"/>
    </source>
</evidence>
<keyword evidence="4 14" id="KW-1003">Cell membrane</keyword>
<dbReference type="Proteomes" id="UP000065641">
    <property type="component" value="Chromosome"/>
</dbReference>
<dbReference type="HAMAP" id="MF_00286">
    <property type="entry name" value="DsbB"/>
    <property type="match status" value="1"/>
</dbReference>
<keyword evidence="13 14" id="KW-0676">Redox-active center</keyword>
<comment type="function">
    <text evidence="14">Required for disulfide bond formation in some periplasmic proteins. Acts by oxidizing the DsbA protein.</text>
</comment>
<name>A0A0S2KAH5_9GAMM</name>
<dbReference type="PANTHER" id="PTHR36570:SF3">
    <property type="entry name" value="DISULFIDE BOND FORMATION PROTEIN B"/>
    <property type="match status" value="1"/>
</dbReference>
<feature type="transmembrane region" description="Helical" evidence="15">
    <location>
        <begin position="150"/>
        <end position="167"/>
    </location>
</feature>
<keyword evidence="9 14" id="KW-0560">Oxidoreductase</keyword>
<evidence type="ECO:0000256" key="14">
    <source>
        <dbReference type="HAMAP-Rule" id="MF_00286"/>
    </source>
</evidence>
<evidence type="ECO:0000256" key="10">
    <source>
        <dbReference type="ARBA" id="ARBA00023136"/>
    </source>
</evidence>
<feature type="transmembrane region" description="Helical" evidence="15">
    <location>
        <begin position="38"/>
        <end position="63"/>
    </location>
</feature>
<gene>
    <name evidence="14" type="primary">dsbB</name>
    <name evidence="16" type="ORF">PS2015_439</name>
</gene>
<evidence type="ECO:0000256" key="13">
    <source>
        <dbReference type="ARBA" id="ARBA00023284"/>
    </source>
</evidence>
<dbReference type="InterPro" id="IPR023380">
    <property type="entry name" value="DsbB-like_sf"/>
</dbReference>
<feature type="transmembrane region" description="Helical" evidence="15">
    <location>
        <begin position="75"/>
        <end position="95"/>
    </location>
</feature>
<dbReference type="STRING" id="1249552.PS2015_439"/>
<feature type="topological domain" description="Periplasmic" evidence="14">
    <location>
        <begin position="33"/>
        <end position="50"/>
    </location>
</feature>
<organism evidence="16 17">
    <name type="scientific">Pseudohongiella spirulinae</name>
    <dbReference type="NCBI Taxonomy" id="1249552"/>
    <lineage>
        <taxon>Bacteria</taxon>
        <taxon>Pseudomonadati</taxon>
        <taxon>Pseudomonadota</taxon>
        <taxon>Gammaproteobacteria</taxon>
        <taxon>Pseudomonadales</taxon>
        <taxon>Pseudohongiellaceae</taxon>
        <taxon>Pseudohongiella</taxon>
    </lineage>
</organism>
<evidence type="ECO:0000313" key="17">
    <source>
        <dbReference type="Proteomes" id="UP000065641"/>
    </source>
</evidence>
<comment type="subcellular location">
    <subcellularLocation>
        <location evidence="1">Cell inner membrane</location>
        <topology evidence="1">Multi-pass membrane protein</topology>
    </subcellularLocation>
    <subcellularLocation>
        <location evidence="14">Cell membrane</location>
        <topology evidence="14">Multi-pass membrane protein</topology>
    </subcellularLocation>
</comment>
<dbReference type="Pfam" id="PF02600">
    <property type="entry name" value="DsbB"/>
    <property type="match status" value="1"/>
</dbReference>
<evidence type="ECO:0000256" key="12">
    <source>
        <dbReference type="ARBA" id="ARBA00023186"/>
    </source>
</evidence>
<feature type="topological domain" description="Cytoplasmic" evidence="14">
    <location>
        <begin position="169"/>
        <end position="171"/>
    </location>
</feature>
<evidence type="ECO:0000256" key="9">
    <source>
        <dbReference type="ARBA" id="ARBA00023002"/>
    </source>
</evidence>
<comment type="caution">
    <text evidence="14">Lacks conserved residue(s) required for the propagation of feature annotation.</text>
</comment>
<keyword evidence="8 14" id="KW-1133">Transmembrane helix</keyword>
<keyword evidence="6 14" id="KW-0812">Transmembrane</keyword>
<dbReference type="KEGG" id="pspi:PS2015_439"/>
<dbReference type="Gene3D" id="1.20.1550.10">
    <property type="entry name" value="DsbB-like"/>
    <property type="match status" value="1"/>
</dbReference>
<feature type="disulfide bond" description="Redox-active" evidence="14">
    <location>
        <begin position="42"/>
        <end position="45"/>
    </location>
</feature>
<reference evidence="16 17" key="1">
    <citation type="submission" date="2015-11" db="EMBL/GenBank/DDBJ databases">
        <authorList>
            <person name="Zhang Y."/>
            <person name="Guo Z."/>
        </authorList>
    </citation>
    <scope>NUCLEOTIDE SEQUENCE [LARGE SCALE GENOMIC DNA]</scope>
    <source>
        <strain evidence="16 17">KCTC 32221</strain>
    </source>
</reference>
<sequence>MIDRLLALMPNSRLLNLLIFLATALIIGAALYMEHVMLLEPCGLCITQRVFVVLAGLVCLAAAIHNPAAKGRRNYAFGAAAMCVTGSYFAIRQIWLTYLPEDQVPACGPGFSYMLDNFPLMDTLNFLLRGDGNCAEVSWRFLGIFSIPELALMGFVALFALCMFQAFRQEA</sequence>
<evidence type="ECO:0000256" key="15">
    <source>
        <dbReference type="SAM" id="Phobius"/>
    </source>
</evidence>
<evidence type="ECO:0000256" key="8">
    <source>
        <dbReference type="ARBA" id="ARBA00022989"/>
    </source>
</evidence>
<comment type="similarity">
    <text evidence="2 14">Belongs to the DsbB family.</text>
</comment>
<keyword evidence="12 14" id="KW-0143">Chaperone</keyword>
<dbReference type="InterPro" id="IPR050183">
    <property type="entry name" value="DsbB"/>
</dbReference>
<evidence type="ECO:0000256" key="4">
    <source>
        <dbReference type="ARBA" id="ARBA00022475"/>
    </source>
</evidence>
<keyword evidence="3 14" id="KW-0813">Transport</keyword>
<evidence type="ECO:0000256" key="3">
    <source>
        <dbReference type="ARBA" id="ARBA00022448"/>
    </source>
</evidence>
<evidence type="ECO:0000256" key="11">
    <source>
        <dbReference type="ARBA" id="ARBA00023157"/>
    </source>
</evidence>
<evidence type="ECO:0000256" key="5">
    <source>
        <dbReference type="ARBA" id="ARBA00022519"/>
    </source>
</evidence>
<evidence type="ECO:0000256" key="6">
    <source>
        <dbReference type="ARBA" id="ARBA00022692"/>
    </source>
</evidence>
<keyword evidence="5" id="KW-0997">Cell inner membrane</keyword>
<proteinExistence type="inferred from homology"/>
<feature type="topological domain" description="Cytoplasmic" evidence="14">
    <location>
        <begin position="68"/>
        <end position="73"/>
    </location>
</feature>
<dbReference type="PANTHER" id="PTHR36570">
    <property type="entry name" value="DISULFIDE BOND FORMATION PROTEIN B"/>
    <property type="match status" value="1"/>
</dbReference>
<keyword evidence="17" id="KW-1185">Reference proteome</keyword>
<dbReference type="RefSeq" id="WP_237113356.1">
    <property type="nucleotide sequence ID" value="NZ_CP013189.1"/>
</dbReference>
<dbReference type="EMBL" id="CP013189">
    <property type="protein sequence ID" value="ALO45125.1"/>
    <property type="molecule type" value="Genomic_DNA"/>
</dbReference>
<accession>A0A0S2KAH5</accession>
<protein>
    <recommendedName>
        <fullName evidence="14">Disulfide bond formation protein B</fullName>
    </recommendedName>
    <alternativeName>
        <fullName evidence="14">Disulfide oxidoreductase</fullName>
    </alternativeName>
</protein>
<evidence type="ECO:0000256" key="7">
    <source>
        <dbReference type="ARBA" id="ARBA00022982"/>
    </source>
</evidence>
<dbReference type="InterPro" id="IPR022920">
    <property type="entry name" value="Disulphide_bond_form_DsbB"/>
</dbReference>
<dbReference type="GO" id="GO:0005886">
    <property type="term" value="C:plasma membrane"/>
    <property type="evidence" value="ECO:0007669"/>
    <property type="project" value="UniProtKB-SubCell"/>
</dbReference>
<keyword evidence="7 14" id="KW-0249">Electron transport</keyword>
<keyword evidence="10 14" id="KW-0472">Membrane</keyword>
<dbReference type="SUPFAM" id="SSF158442">
    <property type="entry name" value="DsbB-like"/>
    <property type="match status" value="1"/>
</dbReference>
<feature type="transmembrane region" description="Helical" evidence="15">
    <location>
        <begin position="14"/>
        <end position="32"/>
    </location>
</feature>
<dbReference type="AlphaFoldDB" id="A0A0S2KAH5"/>
<evidence type="ECO:0000256" key="2">
    <source>
        <dbReference type="ARBA" id="ARBA00008823"/>
    </source>
</evidence>
<dbReference type="GO" id="GO:0006457">
    <property type="term" value="P:protein folding"/>
    <property type="evidence" value="ECO:0007669"/>
    <property type="project" value="InterPro"/>
</dbReference>
<dbReference type="InterPro" id="IPR003752">
    <property type="entry name" value="DiS_bond_form_DsbB/BdbC"/>
</dbReference>
<keyword evidence="11 14" id="KW-1015">Disulfide bond</keyword>
<evidence type="ECO:0000313" key="16">
    <source>
        <dbReference type="EMBL" id="ALO45125.1"/>
    </source>
</evidence>
<dbReference type="GO" id="GO:0015035">
    <property type="term" value="F:protein-disulfide reductase activity"/>
    <property type="evidence" value="ECO:0007669"/>
    <property type="project" value="UniProtKB-UniRule"/>
</dbReference>